<sequence length="579" mass="62054">MHLLDCDPLPLQSPLHPSGSSNVVLHTAQLGPPCLYGKCFYACLSRSDTTLGDAGGGANRRGGRPLAEWLPAGKGSHRLRRGSSGDGEAVKFSSCPALPVQFPSCPARLVRFSSCPLDQSSIRATLLDHSNSRATLLGQFSSRAAPLGQSSSRAALLSQSSSQVALLGQSGSRATVLYQSSSQAILSTIVVGCRSPSLPLTPPKVQLRSSRLNRTHRVELQSHGAQQIYFAGSRRNIVIALRVAAVELLLLRMAMQLPRVLTSHVCFHHILLLLLLHPLLLSRSASATETDRLALLAFRAAITKDPSGILHSWNNSRHFCRWPGVACHDPHRGERVTTLALESMSLRGVISPSIGNLTYLGYLLLSNNNFYGEIPPEISRLAQLKDLNLSYNALSGTIPVSVDLCTNLLGIDFTGNLVSGNIPAQLGSLLKLLVLNLGVNKLVGDITPFLGNLSSLKQLDLSSNKLTGEIPSSLGDMTDADLTAKSSRPGAHLTTSTAGVAGSATAWHRTADLAQLRSATPTCRRTPHHQYDRHGERRGSMVSHECSKVVRYEQPTAPTIKAPAPTQGGRMAKKTTKLI</sequence>
<dbReference type="Pfam" id="PF00560">
    <property type="entry name" value="LRR_1"/>
    <property type="match status" value="3"/>
</dbReference>
<evidence type="ECO:0000313" key="7">
    <source>
        <dbReference type="EMBL" id="RZR72678.1"/>
    </source>
</evidence>
<dbReference type="SUPFAM" id="SSF52058">
    <property type="entry name" value="L domain-like"/>
    <property type="match status" value="1"/>
</dbReference>
<dbReference type="AlphaFoldDB" id="A0A445MER5"/>
<dbReference type="FunFam" id="3.80.10.10:FF:000565">
    <property type="entry name" value="Leucine-rich repeat receptor-like kinase protein FLORAL ORGAN NUMBER1"/>
    <property type="match status" value="1"/>
</dbReference>
<evidence type="ECO:0000256" key="2">
    <source>
        <dbReference type="ARBA" id="ARBA00022614"/>
    </source>
</evidence>
<evidence type="ECO:0000256" key="5">
    <source>
        <dbReference type="SAM" id="MobiDB-lite"/>
    </source>
</evidence>
<dbReference type="InterPro" id="IPR032675">
    <property type="entry name" value="LRR_dom_sf"/>
</dbReference>
<protein>
    <recommendedName>
        <fullName evidence="6">Leucine-rich repeat-containing N-terminal plant-type domain-containing protein</fullName>
    </recommendedName>
</protein>
<dbReference type="InterPro" id="IPR051848">
    <property type="entry name" value="PGIP"/>
</dbReference>
<dbReference type="PRINTS" id="PR00019">
    <property type="entry name" value="LEURICHRPT"/>
</dbReference>
<feature type="region of interest" description="Disordered" evidence="5">
    <location>
        <begin position="523"/>
        <end position="544"/>
    </location>
</feature>
<dbReference type="Proteomes" id="UP000290560">
    <property type="component" value="Unassembled WGS sequence"/>
</dbReference>
<evidence type="ECO:0000256" key="4">
    <source>
        <dbReference type="ARBA" id="ARBA00038043"/>
    </source>
</evidence>
<keyword evidence="2" id="KW-0433">Leucine-rich repeat</keyword>
<dbReference type="FunFam" id="3.80.10.10:FF:000383">
    <property type="entry name" value="Leucine-rich repeat receptor protein kinase EMS1"/>
    <property type="match status" value="1"/>
</dbReference>
<keyword evidence="3" id="KW-0677">Repeat</keyword>
<dbReference type="PANTHER" id="PTHR48059:SF30">
    <property type="entry name" value="OS06G0587000 PROTEIN"/>
    <property type="match status" value="1"/>
</dbReference>
<evidence type="ECO:0000256" key="3">
    <source>
        <dbReference type="ARBA" id="ARBA00022737"/>
    </source>
</evidence>
<dbReference type="Pfam" id="PF08263">
    <property type="entry name" value="LRRNT_2"/>
    <property type="match status" value="1"/>
</dbReference>
<dbReference type="PANTHER" id="PTHR48059">
    <property type="entry name" value="POLYGALACTURONASE INHIBITOR 1"/>
    <property type="match status" value="1"/>
</dbReference>
<name>A0A445MER5_ENSVE</name>
<dbReference type="Gene3D" id="3.80.10.10">
    <property type="entry name" value="Ribonuclease Inhibitor"/>
    <property type="match status" value="2"/>
</dbReference>
<dbReference type="InterPro" id="IPR001611">
    <property type="entry name" value="Leu-rich_rpt"/>
</dbReference>
<feature type="region of interest" description="Disordered" evidence="5">
    <location>
        <begin position="559"/>
        <end position="579"/>
    </location>
</feature>
<dbReference type="InterPro" id="IPR013210">
    <property type="entry name" value="LRR_N_plant-typ"/>
</dbReference>
<evidence type="ECO:0000256" key="1">
    <source>
        <dbReference type="ARBA" id="ARBA00004196"/>
    </source>
</evidence>
<organism evidence="7">
    <name type="scientific">Ensete ventricosum</name>
    <name type="common">Abyssinian banana</name>
    <name type="synonym">Musa ensete</name>
    <dbReference type="NCBI Taxonomy" id="4639"/>
    <lineage>
        <taxon>Eukaryota</taxon>
        <taxon>Viridiplantae</taxon>
        <taxon>Streptophyta</taxon>
        <taxon>Embryophyta</taxon>
        <taxon>Tracheophyta</taxon>
        <taxon>Spermatophyta</taxon>
        <taxon>Magnoliopsida</taxon>
        <taxon>Liliopsida</taxon>
        <taxon>Zingiberales</taxon>
        <taxon>Musaceae</taxon>
        <taxon>Ensete</taxon>
    </lineage>
</organism>
<dbReference type="EMBL" id="KV875736">
    <property type="protein sequence ID" value="RZR72678.1"/>
    <property type="molecule type" value="Genomic_DNA"/>
</dbReference>
<comment type="subcellular location">
    <subcellularLocation>
        <location evidence="1">Cell envelope</location>
    </subcellularLocation>
</comment>
<reference evidence="7" key="1">
    <citation type="journal article" date="2018" name="Data Brief">
        <title>Genome sequence data from 17 accessions of Ensete ventricosum, a staple food crop for millions in Ethiopia.</title>
        <authorList>
            <person name="Yemataw Z."/>
            <person name="Muzemil S."/>
            <person name="Ambachew D."/>
            <person name="Tripathi L."/>
            <person name="Tesfaye K."/>
            <person name="Chala A."/>
            <person name="Farbos A."/>
            <person name="O'Neill P."/>
            <person name="Moore K."/>
            <person name="Grant M."/>
            <person name="Studholme D.J."/>
        </authorList>
    </citation>
    <scope>NUCLEOTIDE SEQUENCE [LARGE SCALE GENOMIC DNA]</scope>
    <source>
        <tissue evidence="7">Leaf</tissue>
    </source>
</reference>
<comment type="similarity">
    <text evidence="4">Belongs to the polygalacturonase-inhibiting protein family.</text>
</comment>
<evidence type="ECO:0000259" key="6">
    <source>
        <dbReference type="Pfam" id="PF08263"/>
    </source>
</evidence>
<feature type="domain" description="Leucine-rich repeat-containing N-terminal plant-type" evidence="6">
    <location>
        <begin position="290"/>
        <end position="327"/>
    </location>
</feature>
<accession>A0A445MER5</accession>
<proteinExistence type="inferred from homology"/>
<gene>
    <name evidence="7" type="ORF">BHM03_00015746</name>
</gene>
<feature type="compositionally biased region" description="Basic and acidic residues" evidence="5">
    <location>
        <begin position="529"/>
        <end position="544"/>
    </location>
</feature>